<protein>
    <submittedName>
        <fullName evidence="1">Uncharacterized protein</fullName>
    </submittedName>
</protein>
<keyword evidence="2" id="KW-1185">Reference proteome</keyword>
<accession>A0AA36FN74</accession>
<organism evidence="1 2">
    <name type="scientific">Octopus vulgaris</name>
    <name type="common">Common octopus</name>
    <dbReference type="NCBI Taxonomy" id="6645"/>
    <lineage>
        <taxon>Eukaryota</taxon>
        <taxon>Metazoa</taxon>
        <taxon>Spiralia</taxon>
        <taxon>Lophotrochozoa</taxon>
        <taxon>Mollusca</taxon>
        <taxon>Cephalopoda</taxon>
        <taxon>Coleoidea</taxon>
        <taxon>Octopodiformes</taxon>
        <taxon>Octopoda</taxon>
        <taxon>Incirrata</taxon>
        <taxon>Octopodidae</taxon>
        <taxon>Octopus</taxon>
    </lineage>
</organism>
<proteinExistence type="predicted"/>
<dbReference type="AlphaFoldDB" id="A0AA36FN74"/>
<dbReference type="Proteomes" id="UP001162480">
    <property type="component" value="Chromosome 24"/>
</dbReference>
<evidence type="ECO:0000313" key="2">
    <source>
        <dbReference type="Proteomes" id="UP001162480"/>
    </source>
</evidence>
<sequence>MAVRGRPKAPVRIVEVVMDDQQLSERDYLLRDIHCITRDIESTIEFVASLGLIHNSAVCCNQPMHFVIRQNFSDGKAWSCCVCKRYRSIRRDSFFSGSCVPLPRLVELMFWWVEIDCKQSVIRRQVGIGTEAIVNWFKYFKGICSMWCYDHRTDENGAVLEINEEYTWRQFHRQSLFVSFIRCIRDYYPMQ</sequence>
<gene>
    <name evidence="1" type="ORF">OCTVUL_1B000100</name>
</gene>
<evidence type="ECO:0000313" key="1">
    <source>
        <dbReference type="EMBL" id="CAI9739943.1"/>
    </source>
</evidence>
<reference evidence="1" key="1">
    <citation type="submission" date="2023-08" db="EMBL/GenBank/DDBJ databases">
        <authorList>
            <person name="Alioto T."/>
            <person name="Alioto T."/>
            <person name="Gomez Garrido J."/>
        </authorList>
    </citation>
    <scope>NUCLEOTIDE SEQUENCE</scope>
</reference>
<name>A0AA36FN74_OCTVU</name>
<dbReference type="EMBL" id="OX597837">
    <property type="protein sequence ID" value="CAI9739943.1"/>
    <property type="molecule type" value="Genomic_DNA"/>
</dbReference>